<sequence>MGSLENGVLLKKDQHHSHNIGRVSSFSKQQRPRSRFPRFLLSKRIGYLQWISTIVVFSLFLVFFQAFLPGSVVERPGNSRKTLDLVGEDLMYLNRIIKELDFGEDVRFEPTRLSSKFQKEAAEVNSSSGFKRGIRFGHRKPKLALVFADLGVDPYQILMATVGTALQEIGYTIEVFSSEDGPAHTVWQHIGVPVTTIEIKDHCRSNVDWLNYDGILLNSLEGKEILSCFMQEPFKSLPLVWTIHEDRLATRLNQYTVNGTVEILNDWKKSFSRATVVVFPNYALPMIYSKFDTGNYLVVPGSPTEAWEADSLMSFNQEQVYAKMGFAADDFVIAVVGSQFMYKGLWLEQALILQALKPLLTEFLPDDRSDSGFKLIILTGDSEGNYTKAVEAISTSLDYPKGIVKHVDRDASADDVLGIANLVIYGSFLEEQSFPDILIKSMCYEKLIIAPNLSMIQKYVDDRVNGYLFPKEDIKVLTAIVSQVVSRGRLSPLAHNVASIGKETAKNLKSMEAVEGYASLLENILKLPSEVAVPKSASEIPSKYKNEWRWNILKMIPDAKYRSRNLKDRSDQPRGTWEDVYRSSRRADHMKNDLHERDDGELERTGQPLCIYEPYFGEGTWPFLHHKPLYRGIGLASRGRRRGTDDVDASSRLSLLSNPYYRDALGEFGAFFAIANRVDRVHKNAWIGFQSWRATARKKVLSKTAEKALLKAIETGEHGDTFYFWVRLDSDPRNPMNKDFWSFCDAVNAGNCRSAFSDAFKKMYGIKQDWDSLPPMPMDGDTWSVMHSWSLPTRSFLEYVMFARMFVDALDAQMYEEHHRSGHCYLSLTKDKHCYSRVLELLINVWAYHSARHMVYIDPETGKMQEQHGLQNRRGHMWLKFFSLRTLKSMDEELAEEADSEQTKRHWLWPKTGEIFWQGSCKRSYQSLVSTLKGVYFSLYYSSSKEAASLLPHVPFKFHPANTS</sequence>
<dbReference type="EnsemblPlants" id="AUR62022635-RA">
    <property type="protein sequence ID" value="AUR62022635-RA:cds"/>
    <property type="gene ID" value="AUR62022635"/>
</dbReference>
<keyword evidence="1" id="KW-0812">Transmembrane</keyword>
<feature type="transmembrane region" description="Helical" evidence="1">
    <location>
        <begin position="45"/>
        <end position="68"/>
    </location>
</feature>
<proteinExistence type="predicted"/>
<evidence type="ECO:0000313" key="2">
    <source>
        <dbReference type="EnsemblPlants" id="AUR62022635-RA:cds"/>
    </source>
</evidence>
<keyword evidence="1" id="KW-1133">Transmembrane helix</keyword>
<accession>A0A803M337</accession>
<evidence type="ECO:0000256" key="1">
    <source>
        <dbReference type="SAM" id="Phobius"/>
    </source>
</evidence>
<dbReference type="PANTHER" id="PTHR46635:SF1">
    <property type="entry name" value="GLYCOSYL TRANSFERASE FAMILY 1 PROTEIN"/>
    <property type="match status" value="1"/>
</dbReference>
<name>A0A803M337_CHEQI</name>
<organism evidence="2 3">
    <name type="scientific">Chenopodium quinoa</name>
    <name type="common">Quinoa</name>
    <dbReference type="NCBI Taxonomy" id="63459"/>
    <lineage>
        <taxon>Eukaryota</taxon>
        <taxon>Viridiplantae</taxon>
        <taxon>Streptophyta</taxon>
        <taxon>Embryophyta</taxon>
        <taxon>Tracheophyta</taxon>
        <taxon>Spermatophyta</taxon>
        <taxon>Magnoliopsida</taxon>
        <taxon>eudicotyledons</taxon>
        <taxon>Gunneridae</taxon>
        <taxon>Pentapetalae</taxon>
        <taxon>Caryophyllales</taxon>
        <taxon>Chenopodiaceae</taxon>
        <taxon>Chenopodioideae</taxon>
        <taxon>Atripliceae</taxon>
        <taxon>Chenopodium</taxon>
    </lineage>
</organism>
<dbReference type="AlphaFoldDB" id="A0A803M337"/>
<dbReference type="OMA" id="HETGHCI"/>
<evidence type="ECO:0000313" key="3">
    <source>
        <dbReference type="Proteomes" id="UP000596660"/>
    </source>
</evidence>
<dbReference type="Proteomes" id="UP000596660">
    <property type="component" value="Unplaced"/>
</dbReference>
<dbReference type="Gramene" id="AUR62022635-RA">
    <property type="protein sequence ID" value="AUR62022635-RA:cds"/>
    <property type="gene ID" value="AUR62022635"/>
</dbReference>
<dbReference type="SUPFAM" id="SSF53756">
    <property type="entry name" value="UDP-Glycosyltransferase/glycogen phosphorylase"/>
    <property type="match status" value="1"/>
</dbReference>
<protein>
    <recommendedName>
        <fullName evidence="4">Glycosyl transferase family 1 domain-containing protein</fullName>
    </recommendedName>
</protein>
<dbReference type="Gene3D" id="3.40.50.2000">
    <property type="entry name" value="Glycogen Phosphorylase B"/>
    <property type="match status" value="1"/>
</dbReference>
<dbReference type="PANTHER" id="PTHR46635">
    <property type="entry name" value="GLYCOSYL TRANSFERASE FAMILY 1 PROTEIN"/>
    <property type="match status" value="1"/>
</dbReference>
<reference evidence="2" key="1">
    <citation type="journal article" date="2017" name="Nature">
        <title>The genome of Chenopodium quinoa.</title>
        <authorList>
            <person name="Jarvis D.E."/>
            <person name="Ho Y.S."/>
            <person name="Lightfoot D.J."/>
            <person name="Schmoeckel S.M."/>
            <person name="Li B."/>
            <person name="Borm T.J.A."/>
            <person name="Ohyanagi H."/>
            <person name="Mineta K."/>
            <person name="Michell C.T."/>
            <person name="Saber N."/>
            <person name="Kharbatia N.M."/>
            <person name="Rupper R.R."/>
            <person name="Sharp A.R."/>
            <person name="Dally N."/>
            <person name="Boughton B.A."/>
            <person name="Woo Y.H."/>
            <person name="Gao G."/>
            <person name="Schijlen E.G.W.M."/>
            <person name="Guo X."/>
            <person name="Momin A.A."/>
            <person name="Negrao S."/>
            <person name="Al-Babili S."/>
            <person name="Gehring C."/>
            <person name="Roessner U."/>
            <person name="Jung C."/>
            <person name="Murphy K."/>
            <person name="Arold S.T."/>
            <person name="Gojobori T."/>
            <person name="van der Linden C.G."/>
            <person name="van Loo E.N."/>
            <person name="Jellen E.N."/>
            <person name="Maughan P.J."/>
            <person name="Tester M."/>
        </authorList>
    </citation>
    <scope>NUCLEOTIDE SEQUENCE [LARGE SCALE GENOMIC DNA]</scope>
    <source>
        <strain evidence="2">cv. PI 614886</strain>
    </source>
</reference>
<keyword evidence="1" id="KW-0472">Membrane</keyword>
<reference evidence="2" key="2">
    <citation type="submission" date="2021-03" db="UniProtKB">
        <authorList>
            <consortium name="EnsemblPlants"/>
        </authorList>
    </citation>
    <scope>IDENTIFICATION</scope>
</reference>
<keyword evidence="3" id="KW-1185">Reference proteome</keyword>
<evidence type="ECO:0008006" key="4">
    <source>
        <dbReference type="Google" id="ProtNLM"/>
    </source>
</evidence>